<evidence type="ECO:0000313" key="2">
    <source>
        <dbReference type="Proteomes" id="UP000271974"/>
    </source>
</evidence>
<dbReference type="EMBL" id="RQTK01000414">
    <property type="protein sequence ID" value="RUS80039.1"/>
    <property type="molecule type" value="Genomic_DNA"/>
</dbReference>
<reference evidence="1 2" key="1">
    <citation type="submission" date="2019-01" db="EMBL/GenBank/DDBJ databases">
        <title>A draft genome assembly of the solar-powered sea slug Elysia chlorotica.</title>
        <authorList>
            <person name="Cai H."/>
            <person name="Li Q."/>
            <person name="Fang X."/>
            <person name="Li J."/>
            <person name="Curtis N.E."/>
            <person name="Altenburger A."/>
            <person name="Shibata T."/>
            <person name="Feng M."/>
            <person name="Maeda T."/>
            <person name="Schwartz J.A."/>
            <person name="Shigenobu S."/>
            <person name="Lundholm N."/>
            <person name="Nishiyama T."/>
            <person name="Yang H."/>
            <person name="Hasebe M."/>
            <person name="Li S."/>
            <person name="Pierce S.K."/>
            <person name="Wang J."/>
        </authorList>
    </citation>
    <scope>NUCLEOTIDE SEQUENCE [LARGE SCALE GENOMIC DNA]</scope>
    <source>
        <strain evidence="1">EC2010</strain>
        <tissue evidence="1">Whole organism of an adult</tissue>
    </source>
</reference>
<protein>
    <submittedName>
        <fullName evidence="1">Uncharacterized protein</fullName>
    </submittedName>
</protein>
<organism evidence="1 2">
    <name type="scientific">Elysia chlorotica</name>
    <name type="common">Eastern emerald elysia</name>
    <name type="synonym">Sea slug</name>
    <dbReference type="NCBI Taxonomy" id="188477"/>
    <lineage>
        <taxon>Eukaryota</taxon>
        <taxon>Metazoa</taxon>
        <taxon>Spiralia</taxon>
        <taxon>Lophotrochozoa</taxon>
        <taxon>Mollusca</taxon>
        <taxon>Gastropoda</taxon>
        <taxon>Heterobranchia</taxon>
        <taxon>Euthyneura</taxon>
        <taxon>Panpulmonata</taxon>
        <taxon>Sacoglossa</taxon>
        <taxon>Placobranchoidea</taxon>
        <taxon>Plakobranchidae</taxon>
        <taxon>Elysia</taxon>
    </lineage>
</organism>
<dbReference type="PANTHER" id="PTHR36696:SF1">
    <property type="entry name" value="EF-HAND DOMAIN-CONTAINING PROTEIN"/>
    <property type="match status" value="1"/>
</dbReference>
<evidence type="ECO:0000313" key="1">
    <source>
        <dbReference type="EMBL" id="RUS80039.1"/>
    </source>
</evidence>
<dbReference type="OrthoDB" id="10021598at2759"/>
<dbReference type="PANTHER" id="PTHR36696">
    <property type="entry name" value="AGAP012002-PA"/>
    <property type="match status" value="1"/>
</dbReference>
<name>A0A433TEQ9_ELYCH</name>
<accession>A0A433TEQ9</accession>
<sequence length="200" mass="23200">MSLLKRTLAGASKKRFVSLYAALKKKKTEDDGPVPAPWLSDRLAISSRPCRFELPMDFRDLETLSVREYLVKYCRIPRHRQTHYKRLFDRHKSRLTGSLTIQEMESCLLTVLLDSVELPDLKALLRCLRISSDTLVDLRLFSVICAVAERILYINYLGPNRSQPGVSRGYLESADFCNLEWKLRGMRIDPYFRRLLMSLG</sequence>
<gene>
    <name evidence="1" type="ORF">EGW08_012209</name>
</gene>
<dbReference type="STRING" id="188477.A0A433TEQ9"/>
<dbReference type="Proteomes" id="UP000271974">
    <property type="component" value="Unassembled WGS sequence"/>
</dbReference>
<dbReference type="AlphaFoldDB" id="A0A433TEQ9"/>
<comment type="caution">
    <text evidence="1">The sequence shown here is derived from an EMBL/GenBank/DDBJ whole genome shotgun (WGS) entry which is preliminary data.</text>
</comment>
<proteinExistence type="predicted"/>
<keyword evidence="2" id="KW-1185">Reference proteome</keyword>